<dbReference type="InterPro" id="IPR007357">
    <property type="entry name" value="PhrB-like"/>
</dbReference>
<proteinExistence type="predicted"/>
<protein>
    <submittedName>
        <fullName evidence="1">Cryptochrome/photolyase family protein</fullName>
    </submittedName>
</protein>
<evidence type="ECO:0000313" key="1">
    <source>
        <dbReference type="EMBL" id="TRW47971.1"/>
    </source>
</evidence>
<gene>
    <name evidence="1" type="ORF">FM042_11610</name>
</gene>
<dbReference type="SUPFAM" id="SSF48173">
    <property type="entry name" value="Cryptochrome/photolyase FAD-binding domain"/>
    <property type="match status" value="1"/>
</dbReference>
<sequence>MALSYHSQQLPLTRNAYREIRLILGDQLNASHSWYKDDDEGRVLYVMMEMRQETDYVVHHRQKILAFFAAMRAFADALGTLHDVFYLRLDSDENQHDLSANLTWLLELTGVKKLSYQEPDEYRLESQLAQMDLPTSVQRSCVSSEHFITQRDDLVRYFPQLDSADDKSGKGLLMETFYRQIRKQTGYLMDNGKPIGGKWNFDSENRKSLSNQQSIPEPLLFKNDVCHIDTTLKNMKIRTIGNCNPSELLWPISRRQSRELLEHFIRYCLPNFGRYQDALSERGWSLFHARISFSLNIKMLSPQEVIERVIRAYEKNPDTINIAQVEGFVRQILGWREYVRLIYWHFMPDYKQTNYFNHNRKLPHYYWTGDTKMRCMQQSIRQSLDYAYAHHIQRLMVTGNFALLTGVSPDEVNAWYLGIYIDAIEWVELPNTHGMSQFADGGILASKPYVSSGNYIHKMGDHCRNCHYDIKAKTGDNSCPFNSLYWHYIDRNLAVFEGNPRMSMIINQWQQRAPDDRAAVLKQANIWLLDLNAL</sequence>
<name>A0A552WYS0_9GAMM</name>
<dbReference type="EMBL" id="VJWL01000005">
    <property type="protein sequence ID" value="TRW47971.1"/>
    <property type="molecule type" value="Genomic_DNA"/>
</dbReference>
<dbReference type="GO" id="GO:0016829">
    <property type="term" value="F:lyase activity"/>
    <property type="evidence" value="ECO:0007669"/>
    <property type="project" value="UniProtKB-KW"/>
</dbReference>
<comment type="caution">
    <text evidence="1">The sequence shown here is derived from an EMBL/GenBank/DDBJ whole genome shotgun (WGS) entry which is preliminary data.</text>
</comment>
<dbReference type="Gene3D" id="3.40.50.620">
    <property type="entry name" value="HUPs"/>
    <property type="match status" value="1"/>
</dbReference>
<organism evidence="1 2">
    <name type="scientific">Aliidiomarina halalkaliphila</name>
    <dbReference type="NCBI Taxonomy" id="2593535"/>
    <lineage>
        <taxon>Bacteria</taxon>
        <taxon>Pseudomonadati</taxon>
        <taxon>Pseudomonadota</taxon>
        <taxon>Gammaproteobacteria</taxon>
        <taxon>Alteromonadales</taxon>
        <taxon>Idiomarinaceae</taxon>
        <taxon>Aliidiomarina</taxon>
    </lineage>
</organism>
<dbReference type="Gene3D" id="1.10.10.1710">
    <property type="entry name" value="Deoxyribodipyrimidine photolyase-related"/>
    <property type="match status" value="1"/>
</dbReference>
<dbReference type="Gene3D" id="1.10.579.10">
    <property type="entry name" value="DNA Cyclobutane Dipyrimidine Photolyase, subunit A, domain 3"/>
    <property type="match status" value="1"/>
</dbReference>
<dbReference type="InterPro" id="IPR014729">
    <property type="entry name" value="Rossmann-like_a/b/a_fold"/>
</dbReference>
<dbReference type="PANTHER" id="PTHR38657">
    <property type="entry name" value="SLR1343 PROTEIN"/>
    <property type="match status" value="1"/>
</dbReference>
<dbReference type="AlphaFoldDB" id="A0A552WYS0"/>
<keyword evidence="1" id="KW-0456">Lyase</keyword>
<dbReference type="OrthoDB" id="5288100at2"/>
<accession>A0A552WYS0</accession>
<dbReference type="InterPro" id="IPR036134">
    <property type="entry name" value="Crypto/Photolyase_FAD-like_sf"/>
</dbReference>
<dbReference type="PANTHER" id="PTHR38657:SF1">
    <property type="entry name" value="SLR1343 PROTEIN"/>
    <property type="match status" value="1"/>
</dbReference>
<keyword evidence="2" id="KW-1185">Reference proteome</keyword>
<dbReference type="InterPro" id="IPR052551">
    <property type="entry name" value="UV-DNA_repair_photolyase"/>
</dbReference>
<reference evidence="1 2" key="1">
    <citation type="submission" date="2019-07" db="EMBL/GenBank/DDBJ databases">
        <authorList>
            <person name="Yang M."/>
            <person name="Zhao D."/>
            <person name="Xiang H."/>
        </authorList>
    </citation>
    <scope>NUCLEOTIDE SEQUENCE [LARGE SCALE GENOMIC DNA]</scope>
    <source>
        <strain evidence="1 2">IM1326</strain>
    </source>
</reference>
<dbReference type="Proteomes" id="UP000320359">
    <property type="component" value="Unassembled WGS sequence"/>
</dbReference>
<dbReference type="Gene3D" id="1.25.40.80">
    <property type="match status" value="1"/>
</dbReference>
<dbReference type="Pfam" id="PF04244">
    <property type="entry name" value="DPRP"/>
    <property type="match status" value="1"/>
</dbReference>
<evidence type="ECO:0000313" key="2">
    <source>
        <dbReference type="Proteomes" id="UP000320359"/>
    </source>
</evidence>
<dbReference type="RefSeq" id="WP_143236610.1">
    <property type="nucleotide sequence ID" value="NZ_VJWL01000005.1"/>
</dbReference>